<feature type="compositionally biased region" description="Basic and acidic residues" evidence="1">
    <location>
        <begin position="151"/>
        <end position="162"/>
    </location>
</feature>
<dbReference type="Proteomes" id="UP001292094">
    <property type="component" value="Unassembled WGS sequence"/>
</dbReference>
<proteinExistence type="predicted"/>
<keyword evidence="3" id="KW-1185">Reference proteome</keyword>
<sequence>MNQSEWMDGCGERKGKKVEDPGDLEKADSPVVDRTPCPGDPFVGDPQLMDIGALPPEHRVPRMVRNNDIPGEQLLQHPTPMCEETGGNCPGNTQEDQEVDPFINMEVTSADLGGGVVTRQQARGKLLRPLKVPEVKGMETFQDVSINPELSPEKQGDLEKADSPVVDRTPCPGDPFVGDPQLMDIAAEEGQRLLQQILQNFVNCRNEADDILT</sequence>
<protein>
    <submittedName>
        <fullName evidence="2">Uncharacterized protein</fullName>
    </submittedName>
</protein>
<feature type="compositionally biased region" description="Basic and acidic residues" evidence="1">
    <location>
        <begin position="10"/>
        <end position="28"/>
    </location>
</feature>
<organism evidence="2 3">
    <name type="scientific">Petrolisthes manimaculis</name>
    <dbReference type="NCBI Taxonomy" id="1843537"/>
    <lineage>
        <taxon>Eukaryota</taxon>
        <taxon>Metazoa</taxon>
        <taxon>Ecdysozoa</taxon>
        <taxon>Arthropoda</taxon>
        <taxon>Crustacea</taxon>
        <taxon>Multicrustacea</taxon>
        <taxon>Malacostraca</taxon>
        <taxon>Eumalacostraca</taxon>
        <taxon>Eucarida</taxon>
        <taxon>Decapoda</taxon>
        <taxon>Pleocyemata</taxon>
        <taxon>Anomura</taxon>
        <taxon>Galatheoidea</taxon>
        <taxon>Porcellanidae</taxon>
        <taxon>Petrolisthes</taxon>
    </lineage>
</organism>
<name>A0AAE1NEN6_9EUCA</name>
<reference evidence="2" key="1">
    <citation type="submission" date="2023-11" db="EMBL/GenBank/DDBJ databases">
        <title>Genome assemblies of two species of porcelain crab, Petrolisthes cinctipes and Petrolisthes manimaculis (Anomura: Porcellanidae).</title>
        <authorList>
            <person name="Angst P."/>
        </authorList>
    </citation>
    <scope>NUCLEOTIDE SEQUENCE</scope>
    <source>
        <strain evidence="2">PB745_02</strain>
        <tissue evidence="2">Gill</tissue>
    </source>
</reference>
<feature type="region of interest" description="Disordered" evidence="1">
    <location>
        <begin position="144"/>
        <end position="169"/>
    </location>
</feature>
<accession>A0AAE1NEN6</accession>
<comment type="caution">
    <text evidence="2">The sequence shown here is derived from an EMBL/GenBank/DDBJ whole genome shotgun (WGS) entry which is preliminary data.</text>
</comment>
<dbReference type="AlphaFoldDB" id="A0AAE1NEN6"/>
<evidence type="ECO:0000256" key="1">
    <source>
        <dbReference type="SAM" id="MobiDB-lite"/>
    </source>
</evidence>
<evidence type="ECO:0000313" key="3">
    <source>
        <dbReference type="Proteomes" id="UP001292094"/>
    </source>
</evidence>
<feature type="region of interest" description="Disordered" evidence="1">
    <location>
        <begin position="1"/>
        <end position="45"/>
    </location>
</feature>
<dbReference type="EMBL" id="JAWZYT010006661">
    <property type="protein sequence ID" value="KAK4287774.1"/>
    <property type="molecule type" value="Genomic_DNA"/>
</dbReference>
<evidence type="ECO:0000313" key="2">
    <source>
        <dbReference type="EMBL" id="KAK4287774.1"/>
    </source>
</evidence>
<gene>
    <name evidence="2" type="ORF">Pmani_039167</name>
</gene>